<feature type="domain" description="Chromo" evidence="2">
    <location>
        <begin position="333"/>
        <end position="391"/>
    </location>
</feature>
<dbReference type="PROSITE" id="PS50013">
    <property type="entry name" value="CHROMO_2"/>
    <property type="match status" value="1"/>
</dbReference>
<dbReference type="Gene3D" id="2.40.50.40">
    <property type="match status" value="1"/>
</dbReference>
<feature type="compositionally biased region" description="Basic and acidic residues" evidence="1">
    <location>
        <begin position="198"/>
        <end position="210"/>
    </location>
</feature>
<sequence>MDTKSNDDSAGSDSLDKSMQIKCVMVETTSDAMATGPTVGEESDNCSRDSAARDMGDKSASPSPTGAMQREQQAEQKTDAVSSMGDGDSSSQTGASSNCSSNTSPSSIVSCTAFETKVKQISQNLKETTLAEPVAKSEPTTSDAAASDAATSDAATSDTVTSDAATSDTATNDAATSDAVSAAAGDSSSSLGDAAADTESHNSTDDSSERRVKKVRFHPDVKENDGGTWAKKKRSPQSSEADSSANCDGMDLDEDEECDEGDEEPEEEFDMAKTIAEAEDYLKEHPLTFVRRAEQNGDTLNDGFDTIDDMPPVVPKEPYDNDVDFYRKIEPENGIERVLGRETKAGKVEYLLRYENQGGLFWESEEFIRRMCPTLLKEYEKNRERRQQRLMHHVAKRQTMRQRYTDF</sequence>
<evidence type="ECO:0000256" key="1">
    <source>
        <dbReference type="SAM" id="MobiDB-lite"/>
    </source>
</evidence>
<reference evidence="3 4" key="1">
    <citation type="submission" date="2024-02" db="EMBL/GenBank/DDBJ databases">
        <title>A chromosome-level genome assembly of Drosophila madeirensis, a fruit fly species endemic to Madeira island.</title>
        <authorList>
            <person name="Tomihara K."/>
            <person name="Llopart A."/>
            <person name="Yamamoto D."/>
        </authorList>
    </citation>
    <scope>NUCLEOTIDE SEQUENCE [LARGE SCALE GENOMIC DNA]</scope>
    <source>
        <strain evidence="3 4">RF1</strain>
    </source>
</reference>
<evidence type="ECO:0000313" key="4">
    <source>
        <dbReference type="Proteomes" id="UP001500889"/>
    </source>
</evidence>
<evidence type="ECO:0000313" key="3">
    <source>
        <dbReference type="EMBL" id="BFF94584.1"/>
    </source>
</evidence>
<feature type="region of interest" description="Disordered" evidence="1">
    <location>
        <begin position="300"/>
        <end position="319"/>
    </location>
</feature>
<name>A0AAU9FFY1_DROMD</name>
<accession>A0AAU9FFY1</accession>
<dbReference type="Proteomes" id="UP001500889">
    <property type="component" value="Chromosome U"/>
</dbReference>
<dbReference type="GO" id="GO:0005694">
    <property type="term" value="C:chromosome"/>
    <property type="evidence" value="ECO:0007669"/>
    <property type="project" value="UniProtKB-ARBA"/>
</dbReference>
<feature type="compositionally biased region" description="Acidic residues" evidence="1">
    <location>
        <begin position="250"/>
        <end position="269"/>
    </location>
</feature>
<feature type="region of interest" description="Disordered" evidence="1">
    <location>
        <begin position="125"/>
        <end position="269"/>
    </location>
</feature>
<feature type="region of interest" description="Disordered" evidence="1">
    <location>
        <begin position="28"/>
        <end position="106"/>
    </location>
</feature>
<proteinExistence type="predicted"/>
<feature type="compositionally biased region" description="Low complexity" evidence="1">
    <location>
        <begin position="96"/>
        <end position="106"/>
    </location>
</feature>
<feature type="compositionally biased region" description="Low complexity" evidence="1">
    <location>
        <begin position="140"/>
        <end position="197"/>
    </location>
</feature>
<organism evidence="3 4">
    <name type="scientific">Drosophila madeirensis</name>
    <name type="common">Fruit fly</name>
    <dbReference type="NCBI Taxonomy" id="30013"/>
    <lineage>
        <taxon>Eukaryota</taxon>
        <taxon>Metazoa</taxon>
        <taxon>Ecdysozoa</taxon>
        <taxon>Arthropoda</taxon>
        <taxon>Hexapoda</taxon>
        <taxon>Insecta</taxon>
        <taxon>Pterygota</taxon>
        <taxon>Neoptera</taxon>
        <taxon>Endopterygota</taxon>
        <taxon>Diptera</taxon>
        <taxon>Brachycera</taxon>
        <taxon>Muscomorpha</taxon>
        <taxon>Ephydroidea</taxon>
        <taxon>Drosophilidae</taxon>
        <taxon>Drosophila</taxon>
        <taxon>Sophophora</taxon>
    </lineage>
</organism>
<dbReference type="InterPro" id="IPR016197">
    <property type="entry name" value="Chromo-like_dom_sf"/>
</dbReference>
<keyword evidence="4" id="KW-1185">Reference proteome</keyword>
<dbReference type="CDD" id="cd00024">
    <property type="entry name" value="CD_CSD"/>
    <property type="match status" value="1"/>
</dbReference>
<gene>
    <name evidence="3" type="ORF">DMAD_12182</name>
</gene>
<dbReference type="AlphaFoldDB" id="A0AAU9FFY1"/>
<protein>
    <submittedName>
        <fullName evidence="3">Papilin</fullName>
    </submittedName>
</protein>
<dbReference type="EMBL" id="AP029264">
    <property type="protein sequence ID" value="BFF94584.1"/>
    <property type="molecule type" value="Genomic_DNA"/>
</dbReference>
<feature type="compositionally biased region" description="Basic and acidic residues" evidence="1">
    <location>
        <begin position="45"/>
        <end position="57"/>
    </location>
</feature>
<dbReference type="SUPFAM" id="SSF54160">
    <property type="entry name" value="Chromo domain-like"/>
    <property type="match status" value="1"/>
</dbReference>
<dbReference type="InterPro" id="IPR000953">
    <property type="entry name" value="Chromo/chromo_shadow_dom"/>
</dbReference>
<feature type="compositionally biased region" description="Polar residues" evidence="1">
    <location>
        <begin position="236"/>
        <end position="246"/>
    </location>
</feature>
<evidence type="ECO:0000259" key="2">
    <source>
        <dbReference type="PROSITE" id="PS50013"/>
    </source>
</evidence>